<organism evidence="1 2">
    <name type="scientific">Methylobacterium pseudosasicola</name>
    <dbReference type="NCBI Taxonomy" id="582667"/>
    <lineage>
        <taxon>Bacteria</taxon>
        <taxon>Pseudomonadati</taxon>
        <taxon>Pseudomonadota</taxon>
        <taxon>Alphaproteobacteria</taxon>
        <taxon>Hyphomicrobiales</taxon>
        <taxon>Methylobacteriaceae</taxon>
        <taxon>Methylobacterium</taxon>
    </lineage>
</organism>
<reference evidence="2" key="1">
    <citation type="submission" date="2016-10" db="EMBL/GenBank/DDBJ databases">
        <authorList>
            <person name="Varghese N."/>
            <person name="Submissions S."/>
        </authorList>
    </citation>
    <scope>NUCLEOTIDE SEQUENCE [LARGE SCALE GENOMIC DNA]</scope>
    <source>
        <strain evidence="2">BL36</strain>
    </source>
</reference>
<dbReference type="Proteomes" id="UP000199048">
    <property type="component" value="Unassembled WGS sequence"/>
</dbReference>
<evidence type="ECO:0008006" key="3">
    <source>
        <dbReference type="Google" id="ProtNLM"/>
    </source>
</evidence>
<keyword evidence="2" id="KW-1185">Reference proteome</keyword>
<gene>
    <name evidence="1" type="ORF">SAMN05192568_104127</name>
</gene>
<dbReference type="InterPro" id="IPR036890">
    <property type="entry name" value="HATPase_C_sf"/>
</dbReference>
<evidence type="ECO:0000313" key="2">
    <source>
        <dbReference type="Proteomes" id="UP000199048"/>
    </source>
</evidence>
<dbReference type="STRING" id="582667.SAMN05192568_104127"/>
<evidence type="ECO:0000313" key="1">
    <source>
        <dbReference type="EMBL" id="SFM61663.1"/>
    </source>
</evidence>
<proteinExistence type="predicted"/>
<sequence>MRIHFPNSANLQNITGFISGVSFEEPAVLNFSMHPKWVAVHPVVLSLTACAAAKVRQAGGTISGKAEDVPTLPYMIRMGLFNYLPIDPIREIRQHEESGRFIPITQIRNSDELRTAITNLVPLLHAPSSVADPIKYVFSEMVRNALEHSRSEVGVFVCAQYYRESKKISIGIADAGIGVPSAMARHHKFDSPAEAIRLALQPGITGTTSRIGGNEFNAGAGLFFTKSIATLSRNRFLLYSRSSMFRLMQTRMRHKPALEVDPIHDPHKFVQAPDWDGTVVGIDLNIEQGVEFSYLLDQIREAYSLDVKSKKDYSKRIRFS</sequence>
<accession>A0A1I4SBK1</accession>
<protein>
    <recommendedName>
        <fullName evidence="3">Histidine kinase-, DNA gyrase B-, and HSP90-like ATPase</fullName>
    </recommendedName>
</protein>
<dbReference type="Gene3D" id="3.30.565.10">
    <property type="entry name" value="Histidine kinase-like ATPase, C-terminal domain"/>
    <property type="match status" value="1"/>
</dbReference>
<name>A0A1I4SBK1_9HYPH</name>
<dbReference type="AlphaFoldDB" id="A0A1I4SBK1"/>
<dbReference type="EMBL" id="FOTK01000041">
    <property type="protein sequence ID" value="SFM61663.1"/>
    <property type="molecule type" value="Genomic_DNA"/>
</dbReference>
<dbReference type="SUPFAM" id="SSF55874">
    <property type="entry name" value="ATPase domain of HSP90 chaperone/DNA topoisomerase II/histidine kinase"/>
    <property type="match status" value="1"/>
</dbReference>